<evidence type="ECO:0000256" key="7">
    <source>
        <dbReference type="ARBA" id="ARBA00023136"/>
    </source>
</evidence>
<protein>
    <submittedName>
        <fullName evidence="9">Phosphonates import ATP-binding protein PhnC</fullName>
    </submittedName>
</protein>
<dbReference type="Proteomes" id="UP001156664">
    <property type="component" value="Unassembled WGS sequence"/>
</dbReference>
<evidence type="ECO:0000256" key="4">
    <source>
        <dbReference type="ARBA" id="ARBA00022741"/>
    </source>
</evidence>
<dbReference type="InterPro" id="IPR027417">
    <property type="entry name" value="P-loop_NTPase"/>
</dbReference>
<name>A0ABQ5YR77_9BURK</name>
<proteinExistence type="predicted"/>
<dbReference type="PROSITE" id="PS50893">
    <property type="entry name" value="ABC_TRANSPORTER_2"/>
    <property type="match status" value="1"/>
</dbReference>
<dbReference type="SMART" id="SM00382">
    <property type="entry name" value="AAA"/>
    <property type="match status" value="1"/>
</dbReference>
<keyword evidence="10" id="KW-1185">Reference proteome</keyword>
<dbReference type="InterPro" id="IPR050086">
    <property type="entry name" value="MetN_ABC_transporter-like"/>
</dbReference>
<evidence type="ECO:0000313" key="10">
    <source>
        <dbReference type="Proteomes" id="UP001156664"/>
    </source>
</evidence>
<evidence type="ECO:0000256" key="5">
    <source>
        <dbReference type="ARBA" id="ARBA00022840"/>
    </source>
</evidence>
<evidence type="ECO:0000256" key="1">
    <source>
        <dbReference type="ARBA" id="ARBA00022448"/>
    </source>
</evidence>
<keyword evidence="6" id="KW-1278">Translocase</keyword>
<gene>
    <name evidence="9" type="primary">phnC</name>
    <name evidence="9" type="ORF">GCM10007875_22160</name>
</gene>
<evidence type="ECO:0000259" key="8">
    <source>
        <dbReference type="PROSITE" id="PS50893"/>
    </source>
</evidence>
<keyword evidence="1" id="KW-0813">Transport</keyword>
<feature type="domain" description="ABC transporter" evidence="8">
    <location>
        <begin position="2"/>
        <end position="241"/>
    </location>
</feature>
<keyword evidence="7" id="KW-0472">Membrane</keyword>
<keyword evidence="5 9" id="KW-0067">ATP-binding</keyword>
<comment type="caution">
    <text evidence="9">The sequence shown here is derived from an EMBL/GenBank/DDBJ whole genome shotgun (WGS) entry which is preliminary data.</text>
</comment>
<evidence type="ECO:0000256" key="2">
    <source>
        <dbReference type="ARBA" id="ARBA00022475"/>
    </source>
</evidence>
<dbReference type="Pfam" id="PF00005">
    <property type="entry name" value="ABC_tran"/>
    <property type="match status" value="1"/>
</dbReference>
<evidence type="ECO:0000256" key="6">
    <source>
        <dbReference type="ARBA" id="ARBA00022967"/>
    </source>
</evidence>
<organism evidence="9 10">
    <name type="scientific">Limnobacter litoralis</name>
    <dbReference type="NCBI Taxonomy" id="481366"/>
    <lineage>
        <taxon>Bacteria</taxon>
        <taxon>Pseudomonadati</taxon>
        <taxon>Pseudomonadota</taxon>
        <taxon>Betaproteobacteria</taxon>
        <taxon>Burkholderiales</taxon>
        <taxon>Burkholderiaceae</taxon>
        <taxon>Limnobacter</taxon>
    </lineage>
</organism>
<dbReference type="GO" id="GO:0005524">
    <property type="term" value="F:ATP binding"/>
    <property type="evidence" value="ECO:0007669"/>
    <property type="project" value="UniProtKB-KW"/>
</dbReference>
<dbReference type="EMBL" id="BSOJ01000027">
    <property type="protein sequence ID" value="GLR27125.1"/>
    <property type="molecule type" value="Genomic_DNA"/>
</dbReference>
<dbReference type="PANTHER" id="PTHR43166:SF6">
    <property type="entry name" value="PHOSPHONATES IMPORT ATP-BINDING PROTEIN PHNC"/>
    <property type="match status" value="1"/>
</dbReference>
<dbReference type="PANTHER" id="PTHR43166">
    <property type="entry name" value="AMINO ACID IMPORT ATP-BINDING PROTEIN"/>
    <property type="match status" value="1"/>
</dbReference>
<keyword evidence="2" id="KW-1003">Cell membrane</keyword>
<dbReference type="InterPro" id="IPR003593">
    <property type="entry name" value="AAA+_ATPase"/>
</dbReference>
<dbReference type="SUPFAM" id="SSF52540">
    <property type="entry name" value="P-loop containing nucleoside triphosphate hydrolases"/>
    <property type="match status" value="1"/>
</dbReference>
<dbReference type="InterPro" id="IPR017871">
    <property type="entry name" value="ABC_transporter-like_CS"/>
</dbReference>
<keyword evidence="3" id="KW-0997">Cell inner membrane</keyword>
<dbReference type="Gene3D" id="3.40.50.300">
    <property type="entry name" value="P-loop containing nucleotide triphosphate hydrolases"/>
    <property type="match status" value="1"/>
</dbReference>
<accession>A0ABQ5YR77</accession>
<evidence type="ECO:0000313" key="9">
    <source>
        <dbReference type="EMBL" id="GLR27125.1"/>
    </source>
</evidence>
<reference evidence="10" key="1">
    <citation type="journal article" date="2019" name="Int. J. Syst. Evol. Microbiol.">
        <title>The Global Catalogue of Microorganisms (GCM) 10K type strain sequencing project: providing services to taxonomists for standard genome sequencing and annotation.</title>
        <authorList>
            <consortium name="The Broad Institute Genomics Platform"/>
            <consortium name="The Broad Institute Genome Sequencing Center for Infectious Disease"/>
            <person name="Wu L."/>
            <person name="Ma J."/>
        </authorList>
    </citation>
    <scope>NUCLEOTIDE SEQUENCE [LARGE SCALE GENOMIC DNA]</scope>
    <source>
        <strain evidence="10">NBRC 105857</strain>
    </source>
</reference>
<keyword evidence="4" id="KW-0547">Nucleotide-binding</keyword>
<evidence type="ECO:0000256" key="3">
    <source>
        <dbReference type="ARBA" id="ARBA00022519"/>
    </source>
</evidence>
<dbReference type="PROSITE" id="PS00211">
    <property type="entry name" value="ABC_TRANSPORTER_1"/>
    <property type="match status" value="1"/>
</dbReference>
<dbReference type="InterPro" id="IPR003439">
    <property type="entry name" value="ABC_transporter-like_ATP-bd"/>
</dbReference>
<sequence>MIHIENAVCRAGQKTLLDVESLHIQSGEHVAVLGKNGAGKSTLLKLLTGFISPQTGRVLVNNQPVYPHPGERKLRQVRSQTGQVFQGLHLVGRLTVLENVLIGGLAAMPRLSSWARLFTPIETQKAMDALHTVGMAGFSGVRADKLSGGERQKVAVARMLMQQPSLILADEPTAALDPTAARDTCELLRRVSHQRTLISVLHNEALVPMLADRVIGLKAGKIVLDCPVDDQLEQRLSALYD</sequence>
<dbReference type="RefSeq" id="WP_284281843.1">
    <property type="nucleotide sequence ID" value="NZ_BSOJ01000027.1"/>
</dbReference>